<dbReference type="InterPro" id="IPR002275">
    <property type="entry name" value="CML2"/>
</dbReference>
<dbReference type="GO" id="GO:0006954">
    <property type="term" value="P:inflammatory response"/>
    <property type="evidence" value="ECO:0007669"/>
    <property type="project" value="TreeGrafter"/>
</dbReference>
<dbReference type="PRINTS" id="PR01146">
    <property type="entry name" value="GPR1ORPHANR"/>
</dbReference>
<dbReference type="FunFam" id="1.20.1070.10:FF:000034">
    <property type="entry name" value="G-protein coupled receptor 1"/>
    <property type="match status" value="1"/>
</dbReference>
<evidence type="ECO:0000256" key="4">
    <source>
        <dbReference type="ARBA" id="ARBA00022989"/>
    </source>
</evidence>
<organism evidence="19 20">
    <name type="scientific">Geotrypetes seraphini</name>
    <name type="common">Gaboon caecilian</name>
    <name type="synonym">Caecilia seraphini</name>
    <dbReference type="NCBI Taxonomy" id="260995"/>
    <lineage>
        <taxon>Eukaryota</taxon>
        <taxon>Metazoa</taxon>
        <taxon>Chordata</taxon>
        <taxon>Craniata</taxon>
        <taxon>Vertebrata</taxon>
        <taxon>Euteleostomi</taxon>
        <taxon>Amphibia</taxon>
        <taxon>Gymnophiona</taxon>
        <taxon>Geotrypetes</taxon>
    </lineage>
</organism>
<evidence type="ECO:0000256" key="10">
    <source>
        <dbReference type="ARBA" id="ARBA00023224"/>
    </source>
</evidence>
<accession>A0A6P8R0Z8</accession>
<evidence type="ECO:0000256" key="7">
    <source>
        <dbReference type="ARBA" id="ARBA00023157"/>
    </source>
</evidence>
<dbReference type="GO" id="GO:0005886">
    <property type="term" value="C:plasma membrane"/>
    <property type="evidence" value="ECO:0007669"/>
    <property type="project" value="UniProtKB-SubCell"/>
</dbReference>
<dbReference type="PANTHER" id="PTHR24225">
    <property type="entry name" value="CHEMOTACTIC RECEPTOR"/>
    <property type="match status" value="1"/>
</dbReference>
<feature type="transmembrane region" description="Helical" evidence="17">
    <location>
        <begin position="113"/>
        <end position="132"/>
    </location>
</feature>
<evidence type="ECO:0000256" key="9">
    <source>
        <dbReference type="ARBA" id="ARBA00023180"/>
    </source>
</evidence>
<dbReference type="Gene3D" id="1.20.1070.10">
    <property type="entry name" value="Rhodopsin 7-helix transmembrane proteins"/>
    <property type="match status" value="1"/>
</dbReference>
<dbReference type="RefSeq" id="XP_033801736.1">
    <property type="nucleotide sequence ID" value="XM_033945845.1"/>
</dbReference>
<evidence type="ECO:0000313" key="19">
    <source>
        <dbReference type="Proteomes" id="UP000515159"/>
    </source>
</evidence>
<dbReference type="SUPFAM" id="SSF81321">
    <property type="entry name" value="Family A G protein-coupled receptor-like"/>
    <property type="match status" value="1"/>
</dbReference>
<feature type="transmembrane region" description="Helical" evidence="17">
    <location>
        <begin position="153"/>
        <end position="174"/>
    </location>
</feature>
<keyword evidence="4 17" id="KW-1133">Transmembrane helix</keyword>
<keyword evidence="10 16" id="KW-0807">Transducer</keyword>
<evidence type="ECO:0000256" key="1">
    <source>
        <dbReference type="ARBA" id="ARBA00004651"/>
    </source>
</evidence>
<dbReference type="PROSITE" id="PS50262">
    <property type="entry name" value="G_PROTEIN_RECEP_F1_2"/>
    <property type="match status" value="1"/>
</dbReference>
<dbReference type="InterPro" id="IPR000826">
    <property type="entry name" value="Formyl_rcpt-rel"/>
</dbReference>
<evidence type="ECO:0000256" key="16">
    <source>
        <dbReference type="RuleBase" id="RU000688"/>
    </source>
</evidence>
<dbReference type="KEGG" id="gsh:117361047"/>
<keyword evidence="6 17" id="KW-0472">Membrane</keyword>
<feature type="transmembrane region" description="Helical" evidence="17">
    <location>
        <begin position="208"/>
        <end position="231"/>
    </location>
</feature>
<dbReference type="InterPro" id="IPR000276">
    <property type="entry name" value="GPCR_Rhodpsn"/>
</dbReference>
<evidence type="ECO:0000256" key="8">
    <source>
        <dbReference type="ARBA" id="ARBA00023170"/>
    </source>
</evidence>
<keyword evidence="8 16" id="KW-0675">Receptor</keyword>
<dbReference type="AlphaFoldDB" id="A0A6P8R0Z8"/>
<keyword evidence="5 16" id="KW-0297">G-protein coupled receptor</keyword>
<proteinExistence type="inferred from homology"/>
<keyword evidence="7" id="KW-1015">Disulfide bond</keyword>
<dbReference type="GeneID" id="117361047"/>
<evidence type="ECO:0000313" key="21">
    <source>
        <dbReference type="RefSeq" id="XP_033801736.1"/>
    </source>
</evidence>
<keyword evidence="9" id="KW-0325">Glycoprotein</keyword>
<gene>
    <name evidence="20 21" type="primary">GPR1</name>
</gene>
<dbReference type="Pfam" id="PF00001">
    <property type="entry name" value="7tm_1"/>
    <property type="match status" value="1"/>
</dbReference>
<feature type="transmembrane region" description="Helical" evidence="17">
    <location>
        <begin position="282"/>
        <end position="307"/>
    </location>
</feature>
<feature type="domain" description="G-protein coupled receptors family 1 profile" evidence="18">
    <location>
        <begin position="54"/>
        <end position="304"/>
    </location>
</feature>
<keyword evidence="3 16" id="KW-0812">Transmembrane</keyword>
<evidence type="ECO:0000256" key="5">
    <source>
        <dbReference type="ARBA" id="ARBA00023040"/>
    </source>
</evidence>
<dbReference type="PROSITE" id="PS00237">
    <property type="entry name" value="G_PROTEIN_RECEP_F1_1"/>
    <property type="match status" value="1"/>
</dbReference>
<dbReference type="Proteomes" id="UP000515159">
    <property type="component" value="Chromosome 5"/>
</dbReference>
<feature type="transmembrane region" description="Helical" evidence="17">
    <location>
        <begin position="73"/>
        <end position="93"/>
    </location>
</feature>
<name>A0A6P8R0Z8_GEOSA</name>
<evidence type="ECO:0000256" key="17">
    <source>
        <dbReference type="SAM" id="Phobius"/>
    </source>
</evidence>
<protein>
    <recommendedName>
        <fullName evidence="12">Chemerin-like receptor 2</fullName>
    </recommendedName>
    <alternativeName>
        <fullName evidence="13">Chemerin chemokine-like receptor 2</fullName>
    </alternativeName>
    <alternativeName>
        <fullName evidence="14">Chemokine-like receptor 2</fullName>
    </alternativeName>
    <alternativeName>
        <fullName evidence="15">G-protein coupled receptor 1</fullName>
    </alternativeName>
</protein>
<dbReference type="InterPro" id="IPR017452">
    <property type="entry name" value="GPCR_Rhodpsn_7TM"/>
</dbReference>
<feature type="transmembrane region" description="Helical" evidence="17">
    <location>
        <begin position="243"/>
        <end position="262"/>
    </location>
</feature>
<sequence length="356" mass="41797">MEDIDLRMNYSYDYFYNSEYYELEELPQNKPHPHVLHLVSIIVYSTAFILGVPGNATVIWFTGFKWEKSVSTLWFLNLAVADFIFVLFLPFHIMYVASDFHWPFGKLLCKMNSFIAMLNMFASIFFLTVISLDRYIYLIHSSFSQRHRTLKNGCILSVVIWNLAAIIAGPALYYRDIVTKSNHFVVCYNNFHPTDHDTMVLTHNILSWIKFLCGYLFPLLTMVMCYSFLIIKVKKRTVLTSSKFFWTALAVVVAFFICWTPYHIFSIMELTIHHNEHLQHWIYFGMPLSTSLAFLNSCLNPILYVLISKMFRVHFRASMAQLFKQTLREISQPVTVSEQLQDSKDNANLYEYETPQ</sequence>
<evidence type="ECO:0000256" key="13">
    <source>
        <dbReference type="ARBA" id="ARBA00030357"/>
    </source>
</evidence>
<feature type="transmembrane region" description="Helical" evidence="17">
    <location>
        <begin position="35"/>
        <end position="61"/>
    </location>
</feature>
<comment type="similarity">
    <text evidence="11">Belongs to the chemokine-like receptor (CMKLR) family.</text>
</comment>
<dbReference type="RefSeq" id="XP_033801735.1">
    <property type="nucleotide sequence ID" value="XM_033945844.1"/>
</dbReference>
<dbReference type="PANTHER" id="PTHR24225:SF74">
    <property type="entry name" value="CHEMOKINE-LIKE RECEPTOR 1"/>
    <property type="match status" value="1"/>
</dbReference>
<evidence type="ECO:0000256" key="11">
    <source>
        <dbReference type="ARBA" id="ARBA00025736"/>
    </source>
</evidence>
<evidence type="ECO:0000256" key="2">
    <source>
        <dbReference type="ARBA" id="ARBA00022475"/>
    </source>
</evidence>
<evidence type="ECO:0000256" key="6">
    <source>
        <dbReference type="ARBA" id="ARBA00023136"/>
    </source>
</evidence>
<evidence type="ECO:0000256" key="15">
    <source>
        <dbReference type="ARBA" id="ARBA00031086"/>
    </source>
</evidence>
<reference evidence="20 21" key="1">
    <citation type="submission" date="2025-04" db="UniProtKB">
        <authorList>
            <consortium name="RefSeq"/>
        </authorList>
    </citation>
    <scope>IDENTIFICATION</scope>
</reference>
<dbReference type="CTD" id="2825"/>
<keyword evidence="19" id="KW-1185">Reference proteome</keyword>
<evidence type="ECO:0000256" key="12">
    <source>
        <dbReference type="ARBA" id="ARBA00026210"/>
    </source>
</evidence>
<dbReference type="PRINTS" id="PR00237">
    <property type="entry name" value="GPCRRHODOPSN"/>
</dbReference>
<dbReference type="CDD" id="cd15119">
    <property type="entry name" value="7tmA_GPR1"/>
    <property type="match status" value="1"/>
</dbReference>
<dbReference type="GO" id="GO:0004875">
    <property type="term" value="F:complement receptor activity"/>
    <property type="evidence" value="ECO:0007669"/>
    <property type="project" value="TreeGrafter"/>
</dbReference>
<dbReference type="GO" id="GO:0007204">
    <property type="term" value="P:positive regulation of cytosolic calcium ion concentration"/>
    <property type="evidence" value="ECO:0007669"/>
    <property type="project" value="TreeGrafter"/>
</dbReference>
<evidence type="ECO:0000259" key="18">
    <source>
        <dbReference type="PROSITE" id="PS50262"/>
    </source>
</evidence>
<evidence type="ECO:0000256" key="14">
    <source>
        <dbReference type="ARBA" id="ARBA00030529"/>
    </source>
</evidence>
<comment type="similarity">
    <text evidence="16">Belongs to the G-protein coupled receptor 1 family.</text>
</comment>
<evidence type="ECO:0000313" key="20">
    <source>
        <dbReference type="RefSeq" id="XP_033801735.1"/>
    </source>
</evidence>
<comment type="subcellular location">
    <subcellularLocation>
        <location evidence="1">Cell membrane</location>
        <topology evidence="1">Multi-pass membrane protein</topology>
    </subcellularLocation>
</comment>
<dbReference type="GO" id="GO:0004930">
    <property type="term" value="F:G protein-coupled receptor activity"/>
    <property type="evidence" value="ECO:0007669"/>
    <property type="project" value="UniProtKB-KW"/>
</dbReference>
<dbReference type="GO" id="GO:0007200">
    <property type="term" value="P:phospholipase C-activating G protein-coupled receptor signaling pathway"/>
    <property type="evidence" value="ECO:0007669"/>
    <property type="project" value="TreeGrafter"/>
</dbReference>
<evidence type="ECO:0000256" key="3">
    <source>
        <dbReference type="ARBA" id="ARBA00022692"/>
    </source>
</evidence>
<keyword evidence="2" id="KW-1003">Cell membrane</keyword>
<dbReference type="OrthoDB" id="6088892at2759"/>